<evidence type="ECO:0000313" key="3">
    <source>
        <dbReference type="Proteomes" id="UP000606974"/>
    </source>
</evidence>
<accession>A0A8H7APW6</accession>
<feature type="compositionally biased region" description="Low complexity" evidence="1">
    <location>
        <begin position="122"/>
        <end position="136"/>
    </location>
</feature>
<feature type="compositionally biased region" description="Low complexity" evidence="1">
    <location>
        <begin position="172"/>
        <end position="190"/>
    </location>
</feature>
<organism evidence="2 3">
    <name type="scientific">Endocarpon pusillum</name>
    <dbReference type="NCBI Taxonomy" id="364733"/>
    <lineage>
        <taxon>Eukaryota</taxon>
        <taxon>Fungi</taxon>
        <taxon>Dikarya</taxon>
        <taxon>Ascomycota</taxon>
        <taxon>Pezizomycotina</taxon>
        <taxon>Eurotiomycetes</taxon>
        <taxon>Chaetothyriomycetidae</taxon>
        <taxon>Verrucariales</taxon>
        <taxon>Verrucariaceae</taxon>
        <taxon>Endocarpon</taxon>
    </lineage>
</organism>
<dbReference type="AlphaFoldDB" id="A0A8H7APW6"/>
<keyword evidence="3" id="KW-1185">Reference proteome</keyword>
<gene>
    <name evidence="2" type="ORF">GJ744_002321</name>
</gene>
<name>A0A8H7APW6_9EURO</name>
<comment type="caution">
    <text evidence="2">The sequence shown here is derived from an EMBL/GenBank/DDBJ whole genome shotgun (WGS) entry which is preliminary data.</text>
</comment>
<sequence length="190" mass="20342">MVHRHVKLPSHLYISPPSPPNNNISHPFSPSTYLSLSRLTYYTLPGALLNETSNGAIIAVTHRIPGFRTSASFLHSLRANLALATSLDSLYSSPPRPPPTFPLLPYTLRAPSQQHARRLLATKTQPHPTTTTASPPQEETSSMPSTTADDPLSALPPLTTSQPSTPPPKPPRSASSPTAWPNNASSPPAP</sequence>
<protein>
    <submittedName>
        <fullName evidence="2">Uncharacterized protein</fullName>
    </submittedName>
</protein>
<feature type="compositionally biased region" description="Low complexity" evidence="1">
    <location>
        <begin position="151"/>
        <end position="163"/>
    </location>
</feature>
<dbReference type="Proteomes" id="UP000606974">
    <property type="component" value="Unassembled WGS sequence"/>
</dbReference>
<feature type="compositionally biased region" description="Polar residues" evidence="1">
    <location>
        <begin position="137"/>
        <end position="148"/>
    </location>
</feature>
<feature type="region of interest" description="Disordered" evidence="1">
    <location>
        <begin position="121"/>
        <end position="190"/>
    </location>
</feature>
<reference evidence="2" key="1">
    <citation type="submission" date="2020-02" db="EMBL/GenBank/DDBJ databases">
        <authorList>
            <person name="Palmer J.M."/>
        </authorList>
    </citation>
    <scope>NUCLEOTIDE SEQUENCE</scope>
    <source>
        <strain evidence="2">EPUS1.4</strain>
        <tissue evidence="2">Thallus</tissue>
    </source>
</reference>
<evidence type="ECO:0000256" key="1">
    <source>
        <dbReference type="SAM" id="MobiDB-lite"/>
    </source>
</evidence>
<dbReference type="EMBL" id="JAACFV010000014">
    <property type="protein sequence ID" value="KAF7512159.1"/>
    <property type="molecule type" value="Genomic_DNA"/>
</dbReference>
<proteinExistence type="predicted"/>
<evidence type="ECO:0000313" key="2">
    <source>
        <dbReference type="EMBL" id="KAF7512159.1"/>
    </source>
</evidence>